<feature type="transmembrane region" description="Helical" evidence="2">
    <location>
        <begin position="329"/>
        <end position="350"/>
    </location>
</feature>
<comment type="caution">
    <text evidence="4">The sequence shown here is derived from an EMBL/GenBank/DDBJ whole genome shotgun (WGS) entry which is preliminary data.</text>
</comment>
<dbReference type="Pfam" id="PF13514">
    <property type="entry name" value="AAA_27"/>
    <property type="match status" value="1"/>
</dbReference>
<proteinExistence type="predicted"/>
<dbReference type="PANTHER" id="PTHR41259">
    <property type="entry name" value="DOUBLE-STRAND BREAK REPAIR RAD50 ATPASE, PUTATIVE-RELATED"/>
    <property type="match status" value="1"/>
</dbReference>
<organism evidence="4">
    <name type="scientific">marine sediment metagenome</name>
    <dbReference type="NCBI Taxonomy" id="412755"/>
    <lineage>
        <taxon>unclassified sequences</taxon>
        <taxon>metagenomes</taxon>
        <taxon>ecological metagenomes</taxon>
    </lineage>
</organism>
<evidence type="ECO:0000256" key="1">
    <source>
        <dbReference type="SAM" id="Coils"/>
    </source>
</evidence>
<feature type="domain" description="YhaN AAA" evidence="3">
    <location>
        <begin position="1"/>
        <end position="49"/>
    </location>
</feature>
<feature type="coiled-coil region" evidence="1">
    <location>
        <begin position="219"/>
        <end position="249"/>
    </location>
</feature>
<feature type="transmembrane region" description="Helical" evidence="2">
    <location>
        <begin position="356"/>
        <end position="376"/>
    </location>
</feature>
<name>A0A0F9HEW8_9ZZZZ</name>
<dbReference type="InterPro" id="IPR038734">
    <property type="entry name" value="YhaN_AAA"/>
</dbReference>
<accession>A0A0F9HEW8</accession>
<dbReference type="SUPFAM" id="SSF52540">
    <property type="entry name" value="P-loop containing nucleoside triphosphate hydrolases"/>
    <property type="match status" value="1"/>
</dbReference>
<evidence type="ECO:0000256" key="2">
    <source>
        <dbReference type="SAM" id="Phobius"/>
    </source>
</evidence>
<evidence type="ECO:0000313" key="4">
    <source>
        <dbReference type="EMBL" id="KKM13667.1"/>
    </source>
</evidence>
<dbReference type="AlphaFoldDB" id="A0A0F9HEW8"/>
<sequence length="702" mass="81785">MKIEEFLISDYGPLPERGRFSLKDFNLFYGENESGKTLTMDAIIKMLVGKGGSSFKYIDRVDELPEGYVIILEDDGKKTKIKGKKSIRNVLDLTFSEFCNLFIIRNSDLEIFKAPDFYNNVTDRLLGLRINDIKEIRSNLRDIGKLTPGGKFSNRGEEKFEDRMNNAKKSINVIELLSKKIKDEDFDRLEESLISFKTKRRKIRKDLINYENVRKREIFEKGKAALDILEEKKRELEELSVFIESEKEAWKTNENNLSIYNPQKKKLVFELKENTDLMNNIKQEIIKKQIEIKIPAEVKSKIDTDIKREILEYEVKTGDLVVKRETSKFFNLIFIITSFLLGISLVGGLISSYLLGYLLAGIFGTISVVFIVYKFLYIKDKGWLDGFIERLNLELIEIGLKGDNFEDITSNIRLFEADYKKKESELNNLINSKNNLESAINNLNNTSIPNLEIEIKKNEDNIVALKTKSKVESIDAYKVKLGFKQECRQIFENQKAILKNLFGFDVLDNETPMSSWSNEIKKLEVYKDKNIELKFDEETVNSFREKDVELENHIKSITLTMSEINNELSDIEINVNNILKPKEDYYHCETSNDLIKFKEKLDDFLDENNEKRDSILKIIEIFNNIETGEKEKISKLLSKKSSISEYFTEITNGLYNEIRFDMDSATIEVQRKDGEFIKIEYLSGGAYDQLYFSIRLDLQKKF</sequence>
<keyword evidence="2" id="KW-0812">Transmembrane</keyword>
<keyword evidence="2" id="KW-1133">Transmembrane helix</keyword>
<evidence type="ECO:0000259" key="3">
    <source>
        <dbReference type="Pfam" id="PF13514"/>
    </source>
</evidence>
<feature type="coiled-coil region" evidence="1">
    <location>
        <begin position="412"/>
        <end position="468"/>
    </location>
</feature>
<protein>
    <recommendedName>
        <fullName evidence="3">YhaN AAA domain-containing protein</fullName>
    </recommendedName>
</protein>
<dbReference type="Gene3D" id="3.40.50.300">
    <property type="entry name" value="P-loop containing nucleotide triphosphate hydrolases"/>
    <property type="match status" value="1"/>
</dbReference>
<dbReference type="EMBL" id="LAZR01015330">
    <property type="protein sequence ID" value="KKM13667.1"/>
    <property type="molecule type" value="Genomic_DNA"/>
</dbReference>
<keyword evidence="1" id="KW-0175">Coiled coil</keyword>
<dbReference type="PANTHER" id="PTHR41259:SF1">
    <property type="entry name" value="DOUBLE-STRAND BREAK REPAIR RAD50 ATPASE, PUTATIVE-RELATED"/>
    <property type="match status" value="1"/>
</dbReference>
<reference evidence="4" key="1">
    <citation type="journal article" date="2015" name="Nature">
        <title>Complex archaea that bridge the gap between prokaryotes and eukaryotes.</title>
        <authorList>
            <person name="Spang A."/>
            <person name="Saw J.H."/>
            <person name="Jorgensen S.L."/>
            <person name="Zaremba-Niedzwiedzka K."/>
            <person name="Martijn J."/>
            <person name="Lind A.E."/>
            <person name="van Eijk R."/>
            <person name="Schleper C."/>
            <person name="Guy L."/>
            <person name="Ettema T.J."/>
        </authorList>
    </citation>
    <scope>NUCLEOTIDE SEQUENCE</scope>
</reference>
<gene>
    <name evidence="4" type="ORF">LCGC14_1713940</name>
</gene>
<keyword evidence="2" id="KW-0472">Membrane</keyword>
<dbReference type="InterPro" id="IPR027417">
    <property type="entry name" value="P-loop_NTPase"/>
</dbReference>